<accession>A0A061DA26</accession>
<dbReference type="GeneID" id="24563141"/>
<organism evidence="1 2">
    <name type="scientific">Babesia bigemina</name>
    <dbReference type="NCBI Taxonomy" id="5866"/>
    <lineage>
        <taxon>Eukaryota</taxon>
        <taxon>Sar</taxon>
        <taxon>Alveolata</taxon>
        <taxon>Apicomplexa</taxon>
        <taxon>Aconoidasida</taxon>
        <taxon>Piroplasmida</taxon>
        <taxon>Babesiidae</taxon>
        <taxon>Babesia</taxon>
    </lineage>
</organism>
<dbReference type="AlphaFoldDB" id="A0A061DA26"/>
<gene>
    <name evidence="1" type="ORF">BBBOND_0108980</name>
</gene>
<dbReference type="Proteomes" id="UP000033188">
    <property type="component" value="Chromosome 1"/>
</dbReference>
<dbReference type="RefSeq" id="XP_012766786.1">
    <property type="nucleotide sequence ID" value="XM_012911332.1"/>
</dbReference>
<sequence length="210" mass="23776">MLFWLVGFNTYGLIAKIEGHIEGLLMEINFDGNHPMSTGIYPPCPHLIADTLTETSLYAASVIYKLRHINSKDAFSNFNFKYEYRKLHYSPDPAGLLCQLRDYTYACHHQLAFLKSQCNRDKLSGGWKHHHYGSDITASNSPLQAFLTDGWDSDFETHLFDPCNLCLKSRTRMGFTRGDLPRISQQGSVISSILTPSCGGENDYSLRAKK</sequence>
<dbReference type="OrthoDB" id="10463301at2759"/>
<protein>
    <submittedName>
        <fullName evidence="1">Uncharacterized protein</fullName>
    </submittedName>
</protein>
<dbReference type="VEuPathDB" id="PiroplasmaDB:BBBOND_0108980"/>
<reference evidence="2" key="1">
    <citation type="journal article" date="2014" name="Nucleic Acids Res.">
        <title>The evolutionary dynamics of variant antigen genes in Babesia reveal a history of genomic innovation underlying host-parasite interaction.</title>
        <authorList>
            <person name="Jackson A.P."/>
            <person name="Otto T.D."/>
            <person name="Darby A."/>
            <person name="Ramaprasad A."/>
            <person name="Xia D."/>
            <person name="Echaide I.E."/>
            <person name="Farber M."/>
            <person name="Gahlot S."/>
            <person name="Gamble J."/>
            <person name="Gupta D."/>
            <person name="Gupta Y."/>
            <person name="Jackson L."/>
            <person name="Malandrin L."/>
            <person name="Malas T.B."/>
            <person name="Moussa E."/>
            <person name="Nair M."/>
            <person name="Reid A.J."/>
            <person name="Sanders M."/>
            <person name="Sharma J."/>
            <person name="Tracey A."/>
            <person name="Quail M.A."/>
            <person name="Weir W."/>
            <person name="Wastling J.M."/>
            <person name="Hall N."/>
            <person name="Willadsen P."/>
            <person name="Lingelbach K."/>
            <person name="Shiels B."/>
            <person name="Tait A."/>
            <person name="Berriman M."/>
            <person name="Allred D.R."/>
            <person name="Pain A."/>
        </authorList>
    </citation>
    <scope>NUCLEOTIDE SEQUENCE [LARGE SCALE GENOMIC DNA]</scope>
    <source>
        <strain evidence="2">Bond</strain>
    </source>
</reference>
<evidence type="ECO:0000313" key="1">
    <source>
        <dbReference type="EMBL" id="CDR94600.1"/>
    </source>
</evidence>
<keyword evidence="2" id="KW-1185">Reference proteome</keyword>
<dbReference type="EMBL" id="LK391707">
    <property type="protein sequence ID" value="CDR94600.1"/>
    <property type="molecule type" value="Genomic_DNA"/>
</dbReference>
<name>A0A061DA26_BABBI</name>
<proteinExistence type="predicted"/>
<evidence type="ECO:0000313" key="2">
    <source>
        <dbReference type="Proteomes" id="UP000033188"/>
    </source>
</evidence>
<dbReference type="KEGG" id="bbig:BBBOND_0108980"/>
<dbReference type="STRING" id="5866.A0A061DA26"/>